<dbReference type="RefSeq" id="WP_044012170.1">
    <property type="nucleotide sequence ID" value="NZ_CCVW01000004.1"/>
</dbReference>
<evidence type="ECO:0000313" key="1">
    <source>
        <dbReference type="EMBL" id="CDZ79008.1"/>
    </source>
</evidence>
<dbReference type="STRING" id="1034943.BN59_03323"/>
<name>A0A078L522_9GAMM</name>
<evidence type="ECO:0000313" key="2">
    <source>
        <dbReference type="Proteomes" id="UP000044071"/>
    </source>
</evidence>
<dbReference type="Proteomes" id="UP000044071">
    <property type="component" value="Unassembled WGS sequence"/>
</dbReference>
<keyword evidence="2" id="KW-1185">Reference proteome</keyword>
<proteinExistence type="predicted"/>
<sequence>MPTLPKEIRQFELNFICSVLHRAKIRTSQDLWDNFAQVFVTINQNPNIFKSTYTRDEWVEILKAGIKTYNNIDAGAIKLNDSELDTLFISVIPDEVLNPGVQLPPPIPMTLDRDLSKVTQSYDRLEISLEEQQTISDEIQDVMKDKDFVVVPHVILGTGDTGTTLWLEKFHAHHDTAKTAVKNKKMPSVLMIGKDAGSWNHNYTLAQPHNILERVAAKENPSAYMSEEYYQQNPYTNGRHVYQANQVSLAMTGAPLLRASVLKIEKQENHDADWKSPEKYRLVVSTENGIKHVYTNEVNICTGLGPARNAISRSAIGVDEFERLSQFNKKKEFTPIVDGNHFILKGSEEVGEKSRSIVVYGGGGTAAACYRKGFFGHDVRTEGRDFEKEQGQKHDVVWVAKQFNKAGTGRLATSALTGSSRRDELKRGELVKIEEQGNGKLLLTFKDPDNESIPHYPLECDQFIYSIGQDDSTMRAICEEVETDIDLHFDSEGMILNVSSPDKSIVFFGAAAMAVRETEYMAATWTWLKSENIGGDVGPGSMPPSRAQIKRYNFLNGSMPTCINSNMDAKSLVVAFLEDAGVASSTAKNFVADLIEARKHGYPANHLVTRTSGATKMEIAALLRLHKIDDLIGLTLHGHLVKKAQEPHQISQQSPQARLSWLNSNRKTNDSNVVVSTVSDEAERDNSLETTNGQVVKVNV</sequence>
<protein>
    <submittedName>
        <fullName evidence="1">Uncharacterized protein</fullName>
    </submittedName>
</protein>
<reference evidence="1 2" key="1">
    <citation type="submission" date="2014-06" db="EMBL/GenBank/DDBJ databases">
        <authorList>
            <person name="Urmite Genomes Urmite Genomes"/>
        </authorList>
    </citation>
    <scope>NUCLEOTIDE SEQUENCE [LARGE SCALE GENOMIC DNA]</scope>
</reference>
<accession>A0A078L522</accession>
<dbReference type="eggNOG" id="ENOG5031DQI">
    <property type="taxonomic scope" value="Bacteria"/>
</dbReference>
<gene>
    <name evidence="1" type="ORF">BN59_03323</name>
</gene>
<dbReference type="AlphaFoldDB" id="A0A078L522"/>
<dbReference type="EMBL" id="CCSB01000004">
    <property type="protein sequence ID" value="CDZ79008.1"/>
    <property type="molecule type" value="Genomic_DNA"/>
</dbReference>
<dbReference type="OrthoDB" id="5632709at2"/>
<organism evidence="1 2">
    <name type="scientific">Legionella massiliensis</name>
    <dbReference type="NCBI Taxonomy" id="1034943"/>
    <lineage>
        <taxon>Bacteria</taxon>
        <taxon>Pseudomonadati</taxon>
        <taxon>Pseudomonadota</taxon>
        <taxon>Gammaproteobacteria</taxon>
        <taxon>Legionellales</taxon>
        <taxon>Legionellaceae</taxon>
        <taxon>Legionella</taxon>
    </lineage>
</organism>